<accession>A0A382TCK0</accession>
<reference evidence="1" key="1">
    <citation type="submission" date="2018-05" db="EMBL/GenBank/DDBJ databases">
        <authorList>
            <person name="Lanie J.A."/>
            <person name="Ng W.-L."/>
            <person name="Kazmierczak K.M."/>
            <person name="Andrzejewski T.M."/>
            <person name="Davidsen T.M."/>
            <person name="Wayne K.J."/>
            <person name="Tettelin H."/>
            <person name="Glass J.I."/>
            <person name="Rusch D."/>
            <person name="Podicherti R."/>
            <person name="Tsui H.-C.T."/>
            <person name="Winkler M.E."/>
        </authorList>
    </citation>
    <scope>NUCLEOTIDE SEQUENCE</scope>
</reference>
<proteinExistence type="predicted"/>
<protein>
    <submittedName>
        <fullName evidence="1">Uncharacterized protein</fullName>
    </submittedName>
</protein>
<dbReference type="AlphaFoldDB" id="A0A382TCK0"/>
<name>A0A382TCK0_9ZZZZ</name>
<feature type="non-terminal residue" evidence="1">
    <location>
        <position position="1"/>
    </location>
</feature>
<sequence length="43" mass="4800">VNLTEKIHFNNIRGDITGETLFYHLNGLMSFGSAKGLVRDFSS</sequence>
<dbReference type="EMBL" id="UINC01135615">
    <property type="protein sequence ID" value="SVD19874.1"/>
    <property type="molecule type" value="Genomic_DNA"/>
</dbReference>
<organism evidence="1">
    <name type="scientific">marine metagenome</name>
    <dbReference type="NCBI Taxonomy" id="408172"/>
    <lineage>
        <taxon>unclassified sequences</taxon>
        <taxon>metagenomes</taxon>
        <taxon>ecological metagenomes</taxon>
    </lineage>
</organism>
<gene>
    <name evidence="1" type="ORF">METZ01_LOCUS372728</name>
</gene>
<evidence type="ECO:0000313" key="1">
    <source>
        <dbReference type="EMBL" id="SVD19874.1"/>
    </source>
</evidence>